<accession>A0A2H0V574</accession>
<dbReference type="AlphaFoldDB" id="A0A2H0V574"/>
<protein>
    <submittedName>
        <fullName evidence="3">Uncharacterized protein</fullName>
    </submittedName>
</protein>
<evidence type="ECO:0000256" key="1">
    <source>
        <dbReference type="SAM" id="Coils"/>
    </source>
</evidence>
<keyword evidence="2" id="KW-1133">Transmembrane helix</keyword>
<name>A0A2H0V574_9BACT</name>
<reference evidence="4" key="1">
    <citation type="submission" date="2017-09" db="EMBL/GenBank/DDBJ databases">
        <title>Depth-based differentiation of microbial function through sediment-hosted aquifers and enrichment of novel symbionts in the deep terrestrial subsurface.</title>
        <authorList>
            <person name="Probst A.J."/>
            <person name="Ladd B."/>
            <person name="Jarett J.K."/>
            <person name="Geller-Mcgrath D.E."/>
            <person name="Sieber C.M.K."/>
            <person name="Emerson J.B."/>
            <person name="Anantharaman K."/>
            <person name="Thomas B.C."/>
            <person name="Malmstrom R."/>
            <person name="Stieglmeier M."/>
            <person name="Klingl A."/>
            <person name="Woyke T."/>
            <person name="Ryan C.M."/>
            <person name="Banfield J.F."/>
        </authorList>
    </citation>
    <scope>NUCLEOTIDE SEQUENCE [LARGE SCALE GENOMIC DNA]</scope>
</reference>
<keyword evidence="2" id="KW-0472">Membrane</keyword>
<dbReference type="Proteomes" id="UP000229901">
    <property type="component" value="Unassembled WGS sequence"/>
</dbReference>
<keyword evidence="1" id="KW-0175">Coiled coil</keyword>
<feature type="coiled-coil region" evidence="1">
    <location>
        <begin position="51"/>
        <end position="78"/>
    </location>
</feature>
<evidence type="ECO:0000313" key="3">
    <source>
        <dbReference type="EMBL" id="PIR94246.1"/>
    </source>
</evidence>
<sequence length="235" mass="27577">MDEQILSPEKKEEIKKDHRLIQTVMIAVFVTAVFVGLLVWLLAYVIFEPIVTEQQITIKNLESKINEYQENNTDRIQEEDGSLTDLKVDEIDSMMDEMMGTGDENERPIEQTVQYYNRDYEFAMTFPASWADFEVRESSNDYGGPVSIKTFYFGFPAQDDLFAVTVWSLEEWNKYVELNPERAPSMLVARNDIWGWVYTFEQGQYTVNDEMHDRFSEIAQIRQSFKADPGRNWPQ</sequence>
<proteinExistence type="predicted"/>
<comment type="caution">
    <text evidence="3">The sequence shown here is derived from an EMBL/GenBank/DDBJ whole genome shotgun (WGS) entry which is preliminary data.</text>
</comment>
<dbReference type="EMBL" id="PFAP01000011">
    <property type="protein sequence ID" value="PIR94246.1"/>
    <property type="molecule type" value="Genomic_DNA"/>
</dbReference>
<keyword evidence="2" id="KW-0812">Transmembrane</keyword>
<feature type="transmembrane region" description="Helical" evidence="2">
    <location>
        <begin position="20"/>
        <end position="47"/>
    </location>
</feature>
<evidence type="ECO:0000313" key="4">
    <source>
        <dbReference type="Proteomes" id="UP000229901"/>
    </source>
</evidence>
<organism evidence="3 4">
    <name type="scientific">Candidatus Falkowbacteria bacterium CG10_big_fil_rev_8_21_14_0_10_39_11</name>
    <dbReference type="NCBI Taxonomy" id="1974565"/>
    <lineage>
        <taxon>Bacteria</taxon>
        <taxon>Candidatus Falkowiibacteriota</taxon>
    </lineage>
</organism>
<evidence type="ECO:0000256" key="2">
    <source>
        <dbReference type="SAM" id="Phobius"/>
    </source>
</evidence>
<gene>
    <name evidence="3" type="ORF">COT97_02015</name>
</gene>